<feature type="transmembrane region" description="Helical" evidence="14">
    <location>
        <begin position="269"/>
        <end position="288"/>
    </location>
</feature>
<keyword evidence="10 14" id="KW-0472">Membrane</keyword>
<comment type="subcellular location">
    <subcellularLocation>
        <location evidence="1">Cell membrane</location>
        <topology evidence="1">Multi-pass membrane protein</topology>
    </subcellularLocation>
</comment>
<evidence type="ECO:0000256" key="2">
    <source>
        <dbReference type="ARBA" id="ARBA00006434"/>
    </source>
</evidence>
<feature type="transmembrane region" description="Helical" evidence="14">
    <location>
        <begin position="575"/>
        <end position="596"/>
    </location>
</feature>
<evidence type="ECO:0000313" key="16">
    <source>
        <dbReference type="Proteomes" id="UP000017837"/>
    </source>
</evidence>
<feature type="transmembrane region" description="Helical" evidence="14">
    <location>
        <begin position="602"/>
        <end position="620"/>
    </location>
</feature>
<accession>V4RS50</accession>
<dbReference type="GO" id="GO:0015824">
    <property type="term" value="P:proline transport"/>
    <property type="evidence" value="ECO:0007669"/>
    <property type="project" value="TreeGrafter"/>
</dbReference>
<keyword evidence="7 14" id="KW-1133">Transmembrane helix</keyword>
<evidence type="ECO:0000256" key="6">
    <source>
        <dbReference type="ARBA" id="ARBA00022847"/>
    </source>
</evidence>
<feature type="transmembrane region" description="Helical" evidence="14">
    <location>
        <begin position="377"/>
        <end position="404"/>
    </location>
</feature>
<dbReference type="Proteomes" id="UP000017837">
    <property type="component" value="Unassembled WGS sequence"/>
</dbReference>
<keyword evidence="8" id="KW-0915">Sodium</keyword>
<keyword evidence="4" id="KW-1003">Cell membrane</keyword>
<dbReference type="STRING" id="1121022.GCA_000376105_01827"/>
<dbReference type="GO" id="GO:0005886">
    <property type="term" value="C:plasma membrane"/>
    <property type="evidence" value="ECO:0007669"/>
    <property type="project" value="UniProtKB-SubCell"/>
</dbReference>
<evidence type="ECO:0000256" key="7">
    <source>
        <dbReference type="ARBA" id="ARBA00022989"/>
    </source>
</evidence>
<comment type="caution">
    <text evidence="15">The sequence shown here is derived from an EMBL/GenBank/DDBJ whole genome shotgun (WGS) entry which is preliminary data.</text>
</comment>
<dbReference type="PATRIC" id="fig|1121022.4.peg.534"/>
<evidence type="ECO:0000256" key="8">
    <source>
        <dbReference type="ARBA" id="ARBA00023053"/>
    </source>
</evidence>
<evidence type="ECO:0000256" key="3">
    <source>
        <dbReference type="ARBA" id="ARBA00022448"/>
    </source>
</evidence>
<dbReference type="PROSITE" id="PS50283">
    <property type="entry name" value="NA_SOLUT_SYMP_3"/>
    <property type="match status" value="1"/>
</dbReference>
<feature type="transmembrane region" description="Helical" evidence="14">
    <location>
        <begin position="450"/>
        <end position="472"/>
    </location>
</feature>
<dbReference type="Gene3D" id="1.20.1730.10">
    <property type="entry name" value="Sodium/glucose cotransporter"/>
    <property type="match status" value="1"/>
</dbReference>
<reference evidence="15 16" key="1">
    <citation type="journal article" date="2014" name="Nature">
        <title>Sequential evolution of bacterial morphology by co-option of a developmental regulator.</title>
        <authorList>
            <person name="Jiang C."/>
            <person name="Brown P.J."/>
            <person name="Ducret A."/>
            <person name="Brun Y.V."/>
        </authorList>
    </citation>
    <scope>NUCLEOTIDE SEQUENCE [LARGE SCALE GENOMIC DNA]</scope>
    <source>
        <strain evidence="15 16">DSM 16100</strain>
    </source>
</reference>
<dbReference type="CDD" id="cd11477">
    <property type="entry name" value="SLC5sbd_u1"/>
    <property type="match status" value="1"/>
</dbReference>
<dbReference type="InterPro" id="IPR001734">
    <property type="entry name" value="Na/solute_symporter"/>
</dbReference>
<keyword evidence="16" id="KW-1185">Reference proteome</keyword>
<feature type="transmembrane region" description="Helical" evidence="14">
    <location>
        <begin position="47"/>
        <end position="72"/>
    </location>
</feature>
<evidence type="ECO:0000256" key="9">
    <source>
        <dbReference type="ARBA" id="ARBA00023065"/>
    </source>
</evidence>
<evidence type="ECO:0000256" key="13">
    <source>
        <dbReference type="RuleBase" id="RU362091"/>
    </source>
</evidence>
<feature type="transmembrane region" description="Helical" evidence="14">
    <location>
        <begin position="168"/>
        <end position="191"/>
    </location>
</feature>
<dbReference type="RefSeq" id="WP_018081494.1">
    <property type="nucleotide sequence ID" value="NZ_AQWM01000005.1"/>
</dbReference>
<feature type="transmembrane region" description="Helical" evidence="14">
    <location>
        <begin position="78"/>
        <end position="99"/>
    </location>
</feature>
<keyword evidence="11" id="KW-0739">Sodium transport</keyword>
<dbReference type="OrthoDB" id="9814523at2"/>
<sequence length="629" mass="69653">MNLQPIDLAIVGGYILLTIGLGFWVAKLSSGNLQSYFLAGNKLPWWVLGLSNASGMFDVAGTMWMVGLLVVYGLKSVFIPWLWPVFNQIFLMAFLAIWLRRSGKLTGAEWISFRFGEDTGARASHLINVVFALIMVVGMLAFGFLGIGKLAAEFIPYRFSAEPMINDKIYGLIVVALTTVYSVKGGMYSVVMTEILQFFIKLIVCIAIAWIAMTLVTPEMIRAVVPAGWHDVTFGQYLNLDWAGVARDALPQQKVVGETAVKVISQEGYSAFGIFFLLMTFQGFFKAMSGPAPNYDMQRLLSAKSPTEAAKISGFVNVVLLFPRYLMIAGMAVLALCFIGPQWTQMQAAAVASGQAYAGDIDSILPWVIRNYMPAGLMGLALAGMLSAFMATYSASLNAAPAYVVNDIYKKYIRPDASDKKLVHLSYATSLTFAVLGAFIGWQLKSIDQVVGWITTGLYGGYTVANVIKWYWWRLNGTGYAASMALGVVVAMWMALPKEVTGMVIDPLRAFPWLFIACALVAVVGSYLTRPTDMAVLKEFYRKTRPWGFWGPVLAALRQDQPDAQPNRDFARDMFNSIVGVIWQTAITASAIFMIIREMDKFWWTLGLVALCSVVMKFTWWDRMRDDPA</sequence>
<protein>
    <submittedName>
        <fullName evidence="15">Sodium:solute symporter</fullName>
    </submittedName>
</protein>
<dbReference type="Pfam" id="PF00474">
    <property type="entry name" value="SSF"/>
    <property type="match status" value="1"/>
</dbReference>
<keyword evidence="9" id="KW-0406">Ion transport</keyword>
<dbReference type="GO" id="GO:0005298">
    <property type="term" value="F:proline:sodium symporter activity"/>
    <property type="evidence" value="ECO:0007669"/>
    <property type="project" value="TreeGrafter"/>
</dbReference>
<dbReference type="InterPro" id="IPR038377">
    <property type="entry name" value="Na/Glc_symporter_sf"/>
</dbReference>
<feature type="transmembrane region" description="Helical" evidence="14">
    <location>
        <begin position="6"/>
        <end position="26"/>
    </location>
</feature>
<dbReference type="GO" id="GO:0015193">
    <property type="term" value="F:L-proline transmembrane transporter activity"/>
    <property type="evidence" value="ECO:0007669"/>
    <property type="project" value="TreeGrafter"/>
</dbReference>
<evidence type="ECO:0000313" key="15">
    <source>
        <dbReference type="EMBL" id="ESQ94013.1"/>
    </source>
</evidence>
<feature type="transmembrane region" description="Helical" evidence="14">
    <location>
        <begin position="309"/>
        <end position="336"/>
    </location>
</feature>
<keyword evidence="5 14" id="KW-0812">Transmembrane</keyword>
<evidence type="ECO:0000256" key="12">
    <source>
        <dbReference type="ARBA" id="ARBA00033708"/>
    </source>
</evidence>
<dbReference type="InterPro" id="IPR050277">
    <property type="entry name" value="Sodium:Solute_Symporter"/>
</dbReference>
<gene>
    <name evidence="15" type="ORF">ABENE_02695</name>
</gene>
<dbReference type="AlphaFoldDB" id="V4RS50"/>
<proteinExistence type="inferred from homology"/>
<evidence type="ECO:0000256" key="10">
    <source>
        <dbReference type="ARBA" id="ARBA00023136"/>
    </source>
</evidence>
<evidence type="ECO:0000256" key="11">
    <source>
        <dbReference type="ARBA" id="ARBA00023201"/>
    </source>
</evidence>
<feature type="transmembrane region" description="Helical" evidence="14">
    <location>
        <begin position="479"/>
        <end position="496"/>
    </location>
</feature>
<feature type="transmembrane region" description="Helical" evidence="14">
    <location>
        <begin position="198"/>
        <end position="216"/>
    </location>
</feature>
<feature type="transmembrane region" description="Helical" evidence="14">
    <location>
        <begin position="508"/>
        <end position="528"/>
    </location>
</feature>
<feature type="transmembrane region" description="Helical" evidence="14">
    <location>
        <begin position="425"/>
        <end position="444"/>
    </location>
</feature>
<dbReference type="PANTHER" id="PTHR48086:SF3">
    <property type="entry name" value="SODIUM_PROLINE SYMPORTER"/>
    <property type="match status" value="1"/>
</dbReference>
<feature type="transmembrane region" description="Helical" evidence="14">
    <location>
        <begin position="126"/>
        <end position="148"/>
    </location>
</feature>
<name>V4RS50_9CAUL</name>
<comment type="catalytic activity">
    <reaction evidence="12">
        <text>L-proline(in) + Na(+)(in) = L-proline(out) + Na(+)(out)</text>
        <dbReference type="Rhea" id="RHEA:28967"/>
        <dbReference type="ChEBI" id="CHEBI:29101"/>
        <dbReference type="ChEBI" id="CHEBI:60039"/>
    </reaction>
</comment>
<evidence type="ECO:0000256" key="4">
    <source>
        <dbReference type="ARBA" id="ARBA00022475"/>
    </source>
</evidence>
<evidence type="ECO:0000256" key="1">
    <source>
        <dbReference type="ARBA" id="ARBA00004651"/>
    </source>
</evidence>
<dbReference type="PANTHER" id="PTHR48086">
    <property type="entry name" value="SODIUM/PROLINE SYMPORTER-RELATED"/>
    <property type="match status" value="1"/>
</dbReference>
<comment type="similarity">
    <text evidence="2 13">Belongs to the sodium:solute symporter (SSF) (TC 2.A.21) family.</text>
</comment>
<dbReference type="EMBL" id="AWGB01000005">
    <property type="protein sequence ID" value="ESQ94013.1"/>
    <property type="molecule type" value="Genomic_DNA"/>
</dbReference>
<evidence type="ECO:0000256" key="14">
    <source>
        <dbReference type="SAM" id="Phobius"/>
    </source>
</evidence>
<evidence type="ECO:0000256" key="5">
    <source>
        <dbReference type="ARBA" id="ARBA00022692"/>
    </source>
</evidence>
<dbReference type="eggNOG" id="COG0591">
    <property type="taxonomic scope" value="Bacteria"/>
</dbReference>
<keyword evidence="3" id="KW-0813">Transport</keyword>
<keyword evidence="6" id="KW-0769">Symport</keyword>
<organism evidence="15 16">
    <name type="scientific">Asticcacaulis benevestitus DSM 16100 = ATCC BAA-896</name>
    <dbReference type="NCBI Taxonomy" id="1121022"/>
    <lineage>
        <taxon>Bacteria</taxon>
        <taxon>Pseudomonadati</taxon>
        <taxon>Pseudomonadota</taxon>
        <taxon>Alphaproteobacteria</taxon>
        <taxon>Caulobacterales</taxon>
        <taxon>Caulobacteraceae</taxon>
        <taxon>Asticcacaulis</taxon>
    </lineage>
</organism>